<organism evidence="7 8">
    <name type="scientific">Candidatus Microbacterium stercoravium</name>
    <dbReference type="NCBI Taxonomy" id="2838697"/>
    <lineage>
        <taxon>Bacteria</taxon>
        <taxon>Bacillati</taxon>
        <taxon>Actinomycetota</taxon>
        <taxon>Actinomycetes</taxon>
        <taxon>Micrococcales</taxon>
        <taxon>Microbacteriaceae</taxon>
        <taxon>Microbacterium</taxon>
    </lineage>
</organism>
<name>A0A9D2H5K8_9MICO</name>
<keyword evidence="2" id="KW-1003">Cell membrane</keyword>
<dbReference type="Pfam" id="PF02588">
    <property type="entry name" value="YitT_membrane"/>
    <property type="match status" value="1"/>
</dbReference>
<gene>
    <name evidence="7" type="ORF">H9800_02865</name>
</gene>
<keyword evidence="5 6" id="KW-0472">Membrane</keyword>
<feature type="transmembrane region" description="Helical" evidence="6">
    <location>
        <begin position="153"/>
        <end position="173"/>
    </location>
</feature>
<proteinExistence type="predicted"/>
<dbReference type="PANTHER" id="PTHR33545:SF5">
    <property type="entry name" value="UPF0750 MEMBRANE PROTEIN YITT"/>
    <property type="match status" value="1"/>
</dbReference>
<dbReference type="AlphaFoldDB" id="A0A9D2H5K8"/>
<reference evidence="7" key="1">
    <citation type="journal article" date="2021" name="PeerJ">
        <title>Extensive microbial diversity within the chicken gut microbiome revealed by metagenomics and culture.</title>
        <authorList>
            <person name="Gilroy R."/>
            <person name="Ravi A."/>
            <person name="Getino M."/>
            <person name="Pursley I."/>
            <person name="Horton D.L."/>
            <person name="Alikhan N.F."/>
            <person name="Baker D."/>
            <person name="Gharbi K."/>
            <person name="Hall N."/>
            <person name="Watson M."/>
            <person name="Adriaenssens E.M."/>
            <person name="Foster-Nyarko E."/>
            <person name="Jarju S."/>
            <person name="Secka A."/>
            <person name="Antonio M."/>
            <person name="Oren A."/>
            <person name="Chaudhuri R.R."/>
            <person name="La Ragione R."/>
            <person name="Hildebrand F."/>
            <person name="Pallen M.J."/>
        </authorList>
    </citation>
    <scope>NUCLEOTIDE SEQUENCE</scope>
    <source>
        <strain evidence="7">ChiHjej8B7-3636</strain>
    </source>
</reference>
<feature type="transmembrane region" description="Helical" evidence="6">
    <location>
        <begin position="86"/>
        <end position="108"/>
    </location>
</feature>
<evidence type="ECO:0000256" key="3">
    <source>
        <dbReference type="ARBA" id="ARBA00022692"/>
    </source>
</evidence>
<feature type="transmembrane region" description="Helical" evidence="6">
    <location>
        <begin position="179"/>
        <end position="197"/>
    </location>
</feature>
<feature type="transmembrane region" description="Helical" evidence="6">
    <location>
        <begin position="56"/>
        <end position="74"/>
    </location>
</feature>
<sequence>MPVPHPAPTHSVADDVLGILCGTIVVSVGLFLLRAGGVVTGGTAGLTLLLDYTTPVPFGVLFLAINLPFFLLAIRSKGWGFVLRSALAIALVSVFASFHAIPGIGALGEITLNPFYAAVIGSVVASVGVIILFRHGASMGGFNIVGLILQDKLGWRAGYVMMVGDAAVVAASIATSTWLVVAASALGVVTMNLVIAFNHRPGRYVAVTARRAPRPH</sequence>
<dbReference type="Proteomes" id="UP000824220">
    <property type="component" value="Unassembled WGS sequence"/>
</dbReference>
<dbReference type="InterPro" id="IPR003740">
    <property type="entry name" value="YitT"/>
</dbReference>
<reference evidence="7" key="2">
    <citation type="submission" date="2021-04" db="EMBL/GenBank/DDBJ databases">
        <authorList>
            <person name="Gilroy R."/>
        </authorList>
    </citation>
    <scope>NUCLEOTIDE SEQUENCE</scope>
    <source>
        <strain evidence="7">ChiHjej8B7-3636</strain>
    </source>
</reference>
<feature type="transmembrane region" description="Helical" evidence="6">
    <location>
        <begin position="114"/>
        <end position="133"/>
    </location>
</feature>
<evidence type="ECO:0000256" key="1">
    <source>
        <dbReference type="ARBA" id="ARBA00004651"/>
    </source>
</evidence>
<keyword evidence="4 6" id="KW-1133">Transmembrane helix</keyword>
<evidence type="ECO:0000313" key="8">
    <source>
        <dbReference type="Proteomes" id="UP000824220"/>
    </source>
</evidence>
<accession>A0A9D2H5K8</accession>
<evidence type="ECO:0000256" key="5">
    <source>
        <dbReference type="ARBA" id="ARBA00023136"/>
    </source>
</evidence>
<feature type="transmembrane region" description="Helical" evidence="6">
    <location>
        <begin position="12"/>
        <end position="36"/>
    </location>
</feature>
<evidence type="ECO:0000256" key="6">
    <source>
        <dbReference type="SAM" id="Phobius"/>
    </source>
</evidence>
<dbReference type="InterPro" id="IPR051461">
    <property type="entry name" value="UPF0750_membrane"/>
</dbReference>
<protein>
    <submittedName>
        <fullName evidence="7">YitT family protein</fullName>
    </submittedName>
</protein>
<evidence type="ECO:0000313" key="7">
    <source>
        <dbReference type="EMBL" id="HJA03785.1"/>
    </source>
</evidence>
<keyword evidence="3 6" id="KW-0812">Transmembrane</keyword>
<dbReference type="EMBL" id="DXAM01000043">
    <property type="protein sequence ID" value="HJA03785.1"/>
    <property type="molecule type" value="Genomic_DNA"/>
</dbReference>
<dbReference type="GO" id="GO:0005886">
    <property type="term" value="C:plasma membrane"/>
    <property type="evidence" value="ECO:0007669"/>
    <property type="project" value="UniProtKB-SubCell"/>
</dbReference>
<evidence type="ECO:0000256" key="4">
    <source>
        <dbReference type="ARBA" id="ARBA00022989"/>
    </source>
</evidence>
<comment type="subcellular location">
    <subcellularLocation>
        <location evidence="1">Cell membrane</location>
        <topology evidence="1">Multi-pass membrane protein</topology>
    </subcellularLocation>
</comment>
<evidence type="ECO:0000256" key="2">
    <source>
        <dbReference type="ARBA" id="ARBA00022475"/>
    </source>
</evidence>
<dbReference type="PANTHER" id="PTHR33545">
    <property type="entry name" value="UPF0750 MEMBRANE PROTEIN YITT-RELATED"/>
    <property type="match status" value="1"/>
</dbReference>
<comment type="caution">
    <text evidence="7">The sequence shown here is derived from an EMBL/GenBank/DDBJ whole genome shotgun (WGS) entry which is preliminary data.</text>
</comment>